<feature type="active site" evidence="7">
    <location>
        <position position="14"/>
    </location>
</feature>
<dbReference type="STRING" id="266117.Rxyl_2849"/>
<keyword evidence="3 11" id="KW-0378">Hydrolase</keyword>
<evidence type="ECO:0000256" key="6">
    <source>
        <dbReference type="PIRSR" id="PIRSR001220-2"/>
    </source>
</evidence>
<dbReference type="PIRSF" id="PIRSF500176">
    <property type="entry name" value="L_ASNase"/>
    <property type="match status" value="1"/>
</dbReference>
<evidence type="ECO:0000256" key="8">
    <source>
        <dbReference type="PROSITE-ProRule" id="PRU10100"/>
    </source>
</evidence>
<dbReference type="PRINTS" id="PR00139">
    <property type="entry name" value="ASNGLNASE"/>
</dbReference>
<evidence type="ECO:0000259" key="9">
    <source>
        <dbReference type="Pfam" id="PF00710"/>
    </source>
</evidence>
<evidence type="ECO:0000256" key="5">
    <source>
        <dbReference type="PIRSR" id="PIRSR001220-1"/>
    </source>
</evidence>
<dbReference type="Gene3D" id="3.40.50.40">
    <property type="match status" value="1"/>
</dbReference>
<dbReference type="PIRSF" id="PIRSF001220">
    <property type="entry name" value="L-ASNase_gatD"/>
    <property type="match status" value="1"/>
</dbReference>
<dbReference type="CDD" id="cd08964">
    <property type="entry name" value="L-asparaginase_II"/>
    <property type="match status" value="1"/>
</dbReference>
<dbReference type="FunFam" id="3.40.50.1170:FF:000001">
    <property type="entry name" value="L-asparaginase 2"/>
    <property type="match status" value="1"/>
</dbReference>
<dbReference type="Gene3D" id="3.40.50.1170">
    <property type="entry name" value="L-asparaginase, N-terminal domain"/>
    <property type="match status" value="1"/>
</dbReference>
<evidence type="ECO:0000256" key="4">
    <source>
        <dbReference type="ARBA" id="ARBA00049366"/>
    </source>
</evidence>
<comment type="catalytic activity">
    <reaction evidence="4">
        <text>L-asparagine + H2O = L-aspartate + NH4(+)</text>
        <dbReference type="Rhea" id="RHEA:21016"/>
        <dbReference type="ChEBI" id="CHEBI:15377"/>
        <dbReference type="ChEBI" id="CHEBI:28938"/>
        <dbReference type="ChEBI" id="CHEBI:29991"/>
        <dbReference type="ChEBI" id="CHEBI:58048"/>
        <dbReference type="EC" id="3.5.1.1"/>
    </reaction>
</comment>
<dbReference type="InterPro" id="IPR006034">
    <property type="entry name" value="Asparaginase/glutaminase-like"/>
</dbReference>
<dbReference type="KEGG" id="rxy:Rxyl_2849"/>
<feature type="active site" description="O-isoaspartyl threonine intermediate" evidence="5">
    <location>
        <position position="14"/>
    </location>
</feature>
<dbReference type="PROSITE" id="PS00144">
    <property type="entry name" value="ASN_GLN_ASE_1"/>
    <property type="match status" value="1"/>
</dbReference>
<dbReference type="OrthoDB" id="9788068at2"/>
<dbReference type="SUPFAM" id="SSF53774">
    <property type="entry name" value="Glutaminase/Asparaginase"/>
    <property type="match status" value="1"/>
</dbReference>
<evidence type="ECO:0000259" key="10">
    <source>
        <dbReference type="Pfam" id="PF17763"/>
    </source>
</evidence>
<evidence type="ECO:0000256" key="2">
    <source>
        <dbReference type="ARBA" id="ARBA00012920"/>
    </source>
</evidence>
<dbReference type="InterPro" id="IPR020827">
    <property type="entry name" value="Asparaginase/glutaminase_AS1"/>
</dbReference>
<dbReference type="InterPro" id="IPR027474">
    <property type="entry name" value="L-asparaginase_N"/>
</dbReference>
<feature type="domain" description="Asparaginase/glutaminase C-terminal" evidence="10">
    <location>
        <begin position="209"/>
        <end position="314"/>
    </location>
</feature>
<dbReference type="InterPro" id="IPR027475">
    <property type="entry name" value="Asparaginase/glutaminase_AS2"/>
</dbReference>
<feature type="domain" description="L-asparaginase N-terminal" evidence="9">
    <location>
        <begin position="6"/>
        <end position="194"/>
    </location>
</feature>
<dbReference type="InterPro" id="IPR027473">
    <property type="entry name" value="L-asparaginase_C"/>
</dbReference>
<sequence length="330" mass="34153">MSLPEIALITTGGTIAARPLPSGEVVVADSGEELLASVPELAEVARVRLVELFRIDSSLMTPQDMLEIARRVRALDRDESLAGFVVAHGTDTMEESAYLVDLLYAGERPVVFTGAQRNADDPAPDGPGNLLDAARIAASPEARGLGAVVAMAGRIDAARDATKVHTTSLEAFSSLDRGKLGEVADGAVRIFRSRPRPLNLSATDAVEPRVALVKLAAGMDGALLRAAREGGTAGIVLEALGLGNANPGVVREVELCTEAGLPVLVVSRVPSGSVAPVYGDGGGSDLARAGALFGGSLIGQKARILLMVALAARRRSGTPLEELLAPHLRI</sequence>
<dbReference type="AlphaFoldDB" id="Q1AS67"/>
<dbReference type="EC" id="3.5.1.1" evidence="2"/>
<dbReference type="Proteomes" id="UP000006637">
    <property type="component" value="Chromosome"/>
</dbReference>
<dbReference type="InterPro" id="IPR040919">
    <property type="entry name" value="Asparaginase_C"/>
</dbReference>
<dbReference type="PANTHER" id="PTHR11707:SF28">
    <property type="entry name" value="60 KDA LYSOPHOSPHOLIPASE"/>
    <property type="match status" value="1"/>
</dbReference>
<evidence type="ECO:0000256" key="1">
    <source>
        <dbReference type="ARBA" id="ARBA00010518"/>
    </source>
</evidence>
<protein>
    <recommendedName>
        <fullName evidence="2">asparaginase</fullName>
        <ecNumber evidence="2">3.5.1.1</ecNumber>
    </recommendedName>
</protein>
<reference evidence="11 12" key="1">
    <citation type="submission" date="2006-06" db="EMBL/GenBank/DDBJ databases">
        <title>Complete sequence of Rubrobacter xylanophilus DSM 9941.</title>
        <authorList>
            <consortium name="US DOE Joint Genome Institute"/>
            <person name="Copeland A."/>
            <person name="Lucas S."/>
            <person name="Lapidus A."/>
            <person name="Barry K."/>
            <person name="Detter J.C."/>
            <person name="Glavina del Rio T."/>
            <person name="Hammon N."/>
            <person name="Israni S."/>
            <person name="Dalin E."/>
            <person name="Tice H."/>
            <person name="Pitluck S."/>
            <person name="Munk A.C."/>
            <person name="Brettin T."/>
            <person name="Bruce D."/>
            <person name="Han C."/>
            <person name="Tapia R."/>
            <person name="Gilna P."/>
            <person name="Schmutz J."/>
            <person name="Larimer F."/>
            <person name="Land M."/>
            <person name="Hauser L."/>
            <person name="Kyrpides N."/>
            <person name="Lykidis A."/>
            <person name="da Costa M.S."/>
            <person name="Rainey F.A."/>
            <person name="Empadinhas N."/>
            <person name="Jolivet E."/>
            <person name="Battista J.R."/>
            <person name="Richardson P."/>
        </authorList>
    </citation>
    <scope>NUCLEOTIDE SEQUENCE [LARGE SCALE GENOMIC DNA]</scope>
    <source>
        <strain evidence="12">DSM 9941 / NBRC 16129 / PRD-1</strain>
    </source>
</reference>
<dbReference type="SFLD" id="SFLDS00057">
    <property type="entry name" value="Glutaminase/Asparaginase"/>
    <property type="match status" value="1"/>
</dbReference>
<dbReference type="GO" id="GO:0004067">
    <property type="term" value="F:asparaginase activity"/>
    <property type="evidence" value="ECO:0007669"/>
    <property type="project" value="UniProtKB-UniRule"/>
</dbReference>
<dbReference type="PhylomeDB" id="Q1AS67"/>
<dbReference type="SMART" id="SM00870">
    <property type="entry name" value="Asparaginase"/>
    <property type="match status" value="1"/>
</dbReference>
<evidence type="ECO:0000256" key="3">
    <source>
        <dbReference type="ARBA" id="ARBA00022801"/>
    </source>
</evidence>
<evidence type="ECO:0000313" key="11">
    <source>
        <dbReference type="EMBL" id="ABG05761.1"/>
    </source>
</evidence>
<gene>
    <name evidence="11" type="ordered locus">Rxyl_2849</name>
</gene>
<evidence type="ECO:0000256" key="7">
    <source>
        <dbReference type="PROSITE-ProRule" id="PRU10099"/>
    </source>
</evidence>
<comment type="similarity">
    <text evidence="1">Belongs to the asparaginase 1 family.</text>
</comment>
<feature type="binding site" evidence="6">
    <location>
        <position position="57"/>
    </location>
    <ligand>
        <name>substrate</name>
    </ligand>
</feature>
<dbReference type="Pfam" id="PF00710">
    <property type="entry name" value="Asparaginase"/>
    <property type="match status" value="1"/>
</dbReference>
<dbReference type="HOGENOM" id="CLU_019134_1_0_11"/>
<evidence type="ECO:0000313" key="12">
    <source>
        <dbReference type="Proteomes" id="UP000006637"/>
    </source>
</evidence>
<feature type="binding site" evidence="6">
    <location>
        <begin position="90"/>
        <end position="91"/>
    </location>
    <ligand>
        <name>substrate</name>
    </ligand>
</feature>
<accession>Q1AS67</accession>
<dbReference type="GO" id="GO:0006528">
    <property type="term" value="P:asparagine metabolic process"/>
    <property type="evidence" value="ECO:0007669"/>
    <property type="project" value="InterPro"/>
</dbReference>
<proteinExistence type="inferred from homology"/>
<dbReference type="EMBL" id="CP000386">
    <property type="protein sequence ID" value="ABG05761.1"/>
    <property type="molecule type" value="Genomic_DNA"/>
</dbReference>
<dbReference type="RefSeq" id="WP_011565770.1">
    <property type="nucleotide sequence ID" value="NC_008148.1"/>
</dbReference>
<organism evidence="11 12">
    <name type="scientific">Rubrobacter xylanophilus (strain DSM 9941 / JCM 11954 / NBRC 16129 / PRD-1)</name>
    <dbReference type="NCBI Taxonomy" id="266117"/>
    <lineage>
        <taxon>Bacteria</taxon>
        <taxon>Bacillati</taxon>
        <taxon>Actinomycetota</taxon>
        <taxon>Rubrobacteria</taxon>
        <taxon>Rubrobacterales</taxon>
        <taxon>Rubrobacteraceae</taxon>
        <taxon>Rubrobacter</taxon>
    </lineage>
</organism>
<feature type="active site" evidence="8">
    <location>
        <position position="90"/>
    </location>
</feature>
<dbReference type="Pfam" id="PF17763">
    <property type="entry name" value="Asparaginase_C"/>
    <property type="match status" value="1"/>
</dbReference>
<dbReference type="eggNOG" id="COG0252">
    <property type="taxonomic scope" value="Bacteria"/>
</dbReference>
<dbReference type="InterPro" id="IPR037152">
    <property type="entry name" value="L-asparaginase_N_sf"/>
</dbReference>
<dbReference type="InterPro" id="IPR004550">
    <property type="entry name" value="AsnASE_II"/>
</dbReference>
<dbReference type="PROSITE" id="PS00917">
    <property type="entry name" value="ASN_GLN_ASE_2"/>
    <property type="match status" value="1"/>
</dbReference>
<name>Q1AS67_RUBXD</name>
<dbReference type="PANTHER" id="PTHR11707">
    <property type="entry name" value="L-ASPARAGINASE"/>
    <property type="match status" value="1"/>
</dbReference>
<dbReference type="PROSITE" id="PS51732">
    <property type="entry name" value="ASN_GLN_ASE_3"/>
    <property type="match status" value="1"/>
</dbReference>
<keyword evidence="12" id="KW-1185">Reference proteome</keyword>
<dbReference type="InterPro" id="IPR036152">
    <property type="entry name" value="Asp/glu_Ase-like_sf"/>
</dbReference>